<dbReference type="Gene3D" id="3.40.50.720">
    <property type="entry name" value="NAD(P)-binding Rossmann-like Domain"/>
    <property type="match status" value="1"/>
</dbReference>
<keyword evidence="7 12" id="KW-0560">Oxidoreductase</keyword>
<reference evidence="15 16" key="1">
    <citation type="journal article" date="2019" name="Int. J. Syst. Evol. Microbiol.">
        <title>The Global Catalogue of Microorganisms (GCM) 10K type strain sequencing project: providing services to taxonomists for standard genome sequencing and annotation.</title>
        <authorList>
            <consortium name="The Broad Institute Genomics Platform"/>
            <consortium name="The Broad Institute Genome Sequencing Center for Infectious Disease"/>
            <person name="Wu L."/>
            <person name="Ma J."/>
        </authorList>
    </citation>
    <scope>NUCLEOTIDE SEQUENCE [LARGE SCALE GENOMIC DNA]</scope>
    <source>
        <strain evidence="15 16">JCM 16331</strain>
    </source>
</reference>
<dbReference type="InterPro" id="IPR013328">
    <property type="entry name" value="6PGD_dom2"/>
</dbReference>
<feature type="domain" description="Ketopantoate reductase N-terminal" evidence="13">
    <location>
        <begin position="12"/>
        <end position="159"/>
    </location>
</feature>
<dbReference type="EMBL" id="BMOQ01000004">
    <property type="protein sequence ID" value="GGN15775.1"/>
    <property type="molecule type" value="Genomic_DNA"/>
</dbReference>
<dbReference type="InterPro" id="IPR036291">
    <property type="entry name" value="NAD(P)-bd_dom_sf"/>
</dbReference>
<dbReference type="InterPro" id="IPR008927">
    <property type="entry name" value="6-PGluconate_DH-like_C_sf"/>
</dbReference>
<dbReference type="Gene3D" id="1.10.1040.10">
    <property type="entry name" value="N-(1-d-carboxylethyl)-l-norvaline Dehydrogenase, domain 2"/>
    <property type="match status" value="1"/>
</dbReference>
<comment type="similarity">
    <text evidence="2 12">Belongs to the ketopantoate reductase family.</text>
</comment>
<comment type="pathway">
    <text evidence="1 12">Cofactor biosynthesis; coenzyme A biosynthesis.</text>
</comment>
<gene>
    <name evidence="15" type="ORF">GCM10009021_15240</name>
</gene>
<evidence type="ECO:0000256" key="2">
    <source>
        <dbReference type="ARBA" id="ARBA00007870"/>
    </source>
</evidence>
<comment type="caution">
    <text evidence="15">The sequence shown here is derived from an EMBL/GenBank/DDBJ whole genome shotgun (WGS) entry which is preliminary data.</text>
</comment>
<evidence type="ECO:0000256" key="8">
    <source>
        <dbReference type="ARBA" id="ARBA00032024"/>
    </source>
</evidence>
<dbReference type="FunFam" id="1.10.1040.10:FF:000017">
    <property type="entry name" value="2-dehydropantoate 2-reductase"/>
    <property type="match status" value="1"/>
</dbReference>
<dbReference type="Pfam" id="PF02558">
    <property type="entry name" value="ApbA"/>
    <property type="match status" value="1"/>
</dbReference>
<evidence type="ECO:0000256" key="1">
    <source>
        <dbReference type="ARBA" id="ARBA00004724"/>
    </source>
</evidence>
<evidence type="ECO:0000256" key="3">
    <source>
        <dbReference type="ARBA" id="ARBA00013014"/>
    </source>
</evidence>
<evidence type="ECO:0000313" key="16">
    <source>
        <dbReference type="Proteomes" id="UP000608850"/>
    </source>
</evidence>
<comment type="catalytic activity">
    <reaction evidence="10">
        <text>(R)-pantoate + NAD(+) = 2-dehydropantoate + NADH + H(+)</text>
        <dbReference type="Rhea" id="RHEA:61292"/>
        <dbReference type="ChEBI" id="CHEBI:11561"/>
        <dbReference type="ChEBI" id="CHEBI:15378"/>
        <dbReference type="ChEBI" id="CHEBI:15980"/>
        <dbReference type="ChEBI" id="CHEBI:57540"/>
        <dbReference type="ChEBI" id="CHEBI:57945"/>
    </reaction>
    <physiologicalReaction direction="right-to-left" evidence="10">
        <dbReference type="Rhea" id="RHEA:61294"/>
    </physiologicalReaction>
</comment>
<dbReference type="InterPro" id="IPR003710">
    <property type="entry name" value="ApbA"/>
</dbReference>
<protein>
    <recommendedName>
        <fullName evidence="4 12">2-dehydropantoate 2-reductase</fullName>
        <ecNumber evidence="3 12">1.1.1.169</ecNumber>
    </recommendedName>
    <alternativeName>
        <fullName evidence="8 12">Ketopantoate reductase</fullName>
    </alternativeName>
</protein>
<dbReference type="SUPFAM" id="SSF51735">
    <property type="entry name" value="NAD(P)-binding Rossmann-fold domains"/>
    <property type="match status" value="1"/>
</dbReference>
<dbReference type="InterPro" id="IPR051402">
    <property type="entry name" value="KPR-Related"/>
</dbReference>
<evidence type="ECO:0000313" key="15">
    <source>
        <dbReference type="EMBL" id="GGN15775.1"/>
    </source>
</evidence>
<evidence type="ECO:0000256" key="12">
    <source>
        <dbReference type="RuleBase" id="RU362068"/>
    </source>
</evidence>
<name>A0A830GBL8_9EURY</name>
<evidence type="ECO:0000256" key="9">
    <source>
        <dbReference type="ARBA" id="ARBA00047506"/>
    </source>
</evidence>
<evidence type="ECO:0000256" key="10">
    <source>
        <dbReference type="ARBA" id="ARBA00048196"/>
    </source>
</evidence>
<proteinExistence type="inferred from homology"/>
<dbReference type="GO" id="GO:0015940">
    <property type="term" value="P:pantothenate biosynthetic process"/>
    <property type="evidence" value="ECO:0007669"/>
    <property type="project" value="InterPro"/>
</dbReference>
<dbReference type="PANTHER" id="PTHR21708">
    <property type="entry name" value="PROBABLE 2-DEHYDROPANTOATE 2-REDUCTASE"/>
    <property type="match status" value="1"/>
</dbReference>
<evidence type="ECO:0000256" key="5">
    <source>
        <dbReference type="ARBA" id="ARBA00022857"/>
    </source>
</evidence>
<dbReference type="InterPro" id="IPR013332">
    <property type="entry name" value="KPR_N"/>
</dbReference>
<dbReference type="GO" id="GO:0005737">
    <property type="term" value="C:cytoplasm"/>
    <property type="evidence" value="ECO:0007669"/>
    <property type="project" value="TreeGrafter"/>
</dbReference>
<comment type="function">
    <text evidence="11">Catalyzes the NAD(P)H-dependent reduction of ketopantoate into pantoic acid.</text>
</comment>
<evidence type="ECO:0000256" key="11">
    <source>
        <dbReference type="ARBA" id="ARBA00056765"/>
    </source>
</evidence>
<dbReference type="EC" id="1.1.1.169" evidence="3 12"/>
<keyword evidence="16" id="KW-1185">Reference proteome</keyword>
<keyword evidence="6 12" id="KW-0173">Coenzyme A biosynthesis</keyword>
<dbReference type="InterPro" id="IPR013752">
    <property type="entry name" value="KPA_reductase"/>
</dbReference>
<feature type="domain" description="Ketopantoate reductase C-terminal" evidence="14">
    <location>
        <begin position="195"/>
        <end position="315"/>
    </location>
</feature>
<dbReference type="SUPFAM" id="SSF48179">
    <property type="entry name" value="6-phosphogluconate dehydrogenase C-terminal domain-like"/>
    <property type="match status" value="1"/>
</dbReference>
<dbReference type="AlphaFoldDB" id="A0A830GBL8"/>
<evidence type="ECO:0000259" key="14">
    <source>
        <dbReference type="Pfam" id="PF08546"/>
    </source>
</evidence>
<organism evidence="15 16">
    <name type="scientific">Halarchaeum nitratireducens</name>
    <dbReference type="NCBI Taxonomy" id="489913"/>
    <lineage>
        <taxon>Archaea</taxon>
        <taxon>Methanobacteriati</taxon>
        <taxon>Methanobacteriota</taxon>
        <taxon>Stenosarchaea group</taxon>
        <taxon>Halobacteria</taxon>
        <taxon>Halobacteriales</taxon>
        <taxon>Halobacteriaceae</taxon>
    </lineage>
</organism>
<comment type="catalytic activity">
    <reaction evidence="9">
        <text>(R)-pantoate + NADP(+) = 2-dehydropantoate + NADPH + H(+)</text>
        <dbReference type="Rhea" id="RHEA:16233"/>
        <dbReference type="ChEBI" id="CHEBI:11561"/>
        <dbReference type="ChEBI" id="CHEBI:15378"/>
        <dbReference type="ChEBI" id="CHEBI:15980"/>
        <dbReference type="ChEBI" id="CHEBI:57783"/>
        <dbReference type="ChEBI" id="CHEBI:58349"/>
        <dbReference type="EC" id="1.1.1.169"/>
    </reaction>
    <physiologicalReaction direction="right-to-left" evidence="9">
        <dbReference type="Rhea" id="RHEA:16235"/>
    </physiologicalReaction>
</comment>
<evidence type="ECO:0000259" key="13">
    <source>
        <dbReference type="Pfam" id="PF02558"/>
    </source>
</evidence>
<dbReference type="PANTHER" id="PTHR21708:SF26">
    <property type="entry name" value="2-DEHYDROPANTOATE 2-REDUCTASE"/>
    <property type="match status" value="1"/>
</dbReference>
<dbReference type="FunFam" id="3.40.50.720:FF:000307">
    <property type="entry name" value="2-dehydropantoate 2-reductase"/>
    <property type="match status" value="1"/>
</dbReference>
<dbReference type="Pfam" id="PF08546">
    <property type="entry name" value="ApbA_C"/>
    <property type="match status" value="1"/>
</dbReference>
<comment type="function">
    <text evidence="12">Catalyzes the NADPH-dependent reduction of ketopantoate into pantoic acid.</text>
</comment>
<keyword evidence="5 12" id="KW-0521">NADP</keyword>
<dbReference type="GO" id="GO:0015937">
    <property type="term" value="P:coenzyme A biosynthetic process"/>
    <property type="evidence" value="ECO:0007669"/>
    <property type="project" value="UniProtKB-UniPathway"/>
</dbReference>
<dbReference type="UniPathway" id="UPA00241"/>
<sequence length="323" mass="34527">MPSGPDGSVMEIAVYGAGGVGAYYGGRLAQQGHDVTFIARGEHLDALRTEGLAVESVAGDFEVDCPATDDPAAVGEVDLVLFCVKSYDTADAAASLDAMLRPDSAVLSLQNGVDNEDVLADVVGTERVWGGVTYIFSTIASPGVVEHTGGPGRVIFGQYHDVDGPAPDRPALADDFLDACEAAAGMRADYTDSVHATLWDKFALICAQAGLTAATRQPFGVINDTDETWALYRRVMEEVVAVAHAEGVRFEWDPVTKWLDAMTSMDNDENYSSLHYDLTHGKRMELDALHGSAVRRARERNVDVPAVEAVNAILRPQADANEP</sequence>
<dbReference type="GO" id="GO:0008677">
    <property type="term" value="F:2-dehydropantoate 2-reductase activity"/>
    <property type="evidence" value="ECO:0007669"/>
    <property type="project" value="UniProtKB-EC"/>
</dbReference>
<dbReference type="NCBIfam" id="TIGR00745">
    <property type="entry name" value="apbA_panE"/>
    <property type="match status" value="1"/>
</dbReference>
<dbReference type="Proteomes" id="UP000608850">
    <property type="component" value="Unassembled WGS sequence"/>
</dbReference>
<evidence type="ECO:0000256" key="6">
    <source>
        <dbReference type="ARBA" id="ARBA00022993"/>
    </source>
</evidence>
<evidence type="ECO:0000256" key="7">
    <source>
        <dbReference type="ARBA" id="ARBA00023002"/>
    </source>
</evidence>
<evidence type="ECO:0000256" key="4">
    <source>
        <dbReference type="ARBA" id="ARBA00019465"/>
    </source>
</evidence>
<accession>A0A830GBL8</accession>